<dbReference type="Proteomes" id="UP000798488">
    <property type="component" value="Unassembled WGS sequence"/>
</dbReference>
<evidence type="ECO:0000313" key="2">
    <source>
        <dbReference type="EMBL" id="KAF1085014.1"/>
    </source>
</evidence>
<organism evidence="2 3">
    <name type="scientific">Sporotomaculum syntrophicum</name>
    <dbReference type="NCBI Taxonomy" id="182264"/>
    <lineage>
        <taxon>Bacteria</taxon>
        <taxon>Bacillati</taxon>
        <taxon>Bacillota</taxon>
        <taxon>Clostridia</taxon>
        <taxon>Eubacteriales</taxon>
        <taxon>Desulfallaceae</taxon>
        <taxon>Sporotomaculum</taxon>
    </lineage>
</organism>
<name>A0A9D2WPF4_9FIRM</name>
<gene>
    <name evidence="2" type="ORF">SPSYN_01150</name>
</gene>
<accession>A0A9D2WPF4</accession>
<keyword evidence="1" id="KW-1133">Transmembrane helix</keyword>
<dbReference type="EMBL" id="LSRS01000003">
    <property type="protein sequence ID" value="KAF1085014.1"/>
    <property type="molecule type" value="Genomic_DNA"/>
</dbReference>
<reference evidence="2" key="1">
    <citation type="submission" date="2016-02" db="EMBL/GenBank/DDBJ databases">
        <title>Draft Genome Sequence of Sporotomaculum syntrophicum Strain FB, a Syntrophic Benzoate Degrader.</title>
        <authorList>
            <person name="Nobu M.K."/>
            <person name="Narihiro T."/>
            <person name="Qiu Y.-L."/>
            <person name="Ohashi A."/>
            <person name="Liu W.-T."/>
            <person name="Yuji S."/>
        </authorList>
    </citation>
    <scope>NUCLEOTIDE SEQUENCE</scope>
    <source>
        <strain evidence="2">FB</strain>
    </source>
</reference>
<proteinExistence type="predicted"/>
<evidence type="ECO:0000256" key="1">
    <source>
        <dbReference type="SAM" id="Phobius"/>
    </source>
</evidence>
<keyword evidence="1" id="KW-0812">Transmembrane</keyword>
<comment type="caution">
    <text evidence="2">The sequence shown here is derived from an EMBL/GenBank/DDBJ whole genome shotgun (WGS) entry which is preliminary data.</text>
</comment>
<keyword evidence="1" id="KW-0472">Membrane</keyword>
<feature type="transmembrane region" description="Helical" evidence="1">
    <location>
        <begin position="6"/>
        <end position="31"/>
    </location>
</feature>
<sequence length="73" mass="8657">MDTVHYILRFLIIFLIMIIIIRIFMIAANYIGKQVVNFFKTYYLKKEGTGKIAKKYNIQILLCTTVPVKYLCF</sequence>
<evidence type="ECO:0000313" key="3">
    <source>
        <dbReference type="Proteomes" id="UP000798488"/>
    </source>
</evidence>
<protein>
    <submittedName>
        <fullName evidence="2">Uncharacterized protein</fullName>
    </submittedName>
</protein>
<dbReference type="AlphaFoldDB" id="A0A9D2WPF4"/>
<keyword evidence="3" id="KW-1185">Reference proteome</keyword>